<organism evidence="1 2">
    <name type="scientific">Methylophaga lonarensis MPL</name>
    <dbReference type="NCBI Taxonomy" id="1286106"/>
    <lineage>
        <taxon>Bacteria</taxon>
        <taxon>Pseudomonadati</taxon>
        <taxon>Pseudomonadota</taxon>
        <taxon>Gammaproteobacteria</taxon>
        <taxon>Thiotrichales</taxon>
        <taxon>Piscirickettsiaceae</taxon>
        <taxon>Methylophaga</taxon>
    </lineage>
</organism>
<protein>
    <recommendedName>
        <fullName evidence="3">Ribosomal subunit interface protein</fullName>
    </recommendedName>
</protein>
<dbReference type="SUPFAM" id="SSF69754">
    <property type="entry name" value="Ribosome binding protein Y (YfiA homologue)"/>
    <property type="match status" value="1"/>
</dbReference>
<dbReference type="EMBL" id="APHR01000039">
    <property type="protein sequence ID" value="EMR12903.1"/>
    <property type="molecule type" value="Genomic_DNA"/>
</dbReference>
<dbReference type="AlphaFoldDB" id="M7NVV6"/>
<proteinExistence type="predicted"/>
<dbReference type="Pfam" id="PF02482">
    <property type="entry name" value="Ribosomal_S30AE"/>
    <property type="match status" value="1"/>
</dbReference>
<dbReference type="eggNOG" id="COG1544">
    <property type="taxonomic scope" value="Bacteria"/>
</dbReference>
<keyword evidence="2" id="KW-1185">Reference proteome</keyword>
<dbReference type="RefSeq" id="WP_009726593.1">
    <property type="nucleotide sequence ID" value="NZ_APHR01000039.1"/>
</dbReference>
<dbReference type="PATRIC" id="fig|1286106.3.peg.1613"/>
<accession>M7NVV6</accession>
<gene>
    <name evidence="1" type="ORF">MPL1_08037</name>
</gene>
<dbReference type="STRING" id="1286106.MPL1_08037"/>
<evidence type="ECO:0000313" key="1">
    <source>
        <dbReference type="EMBL" id="EMR12903.1"/>
    </source>
</evidence>
<dbReference type="OrthoDB" id="121633at2"/>
<reference evidence="1 2" key="1">
    <citation type="journal article" date="2013" name="Genome Announc.">
        <title>Draft Genome Sequence of Methylophaga lonarensis MPLT, a Haloalkaliphilic (Non-Methane-Utilizing) Methylotroph.</title>
        <authorList>
            <person name="Shetty S.A."/>
            <person name="Marathe N.P."/>
            <person name="Munot H."/>
            <person name="Antony C.P."/>
            <person name="Dhotre D.P."/>
            <person name="Murrell J.C."/>
            <person name="Shouche Y.S."/>
        </authorList>
    </citation>
    <scope>NUCLEOTIDE SEQUENCE [LARGE SCALE GENOMIC DNA]</scope>
    <source>
        <strain evidence="1 2">MPL</strain>
    </source>
</reference>
<sequence length="104" mass="11396">MQIQTNTDSHIEGHDALAHHVETTVKEGLRHFASHVTRVEVHLSDENGAKKSDDDKRCLMEARLEGLQPVAVSHNANTIHEAIAGASKKLQAKLSSTLGKLNNR</sequence>
<dbReference type="InterPro" id="IPR003489">
    <property type="entry name" value="RHF/RaiA"/>
</dbReference>
<evidence type="ECO:0000313" key="2">
    <source>
        <dbReference type="Proteomes" id="UP000012019"/>
    </source>
</evidence>
<comment type="caution">
    <text evidence="1">The sequence shown here is derived from an EMBL/GenBank/DDBJ whole genome shotgun (WGS) entry which is preliminary data.</text>
</comment>
<dbReference type="InterPro" id="IPR036567">
    <property type="entry name" value="RHF-like"/>
</dbReference>
<name>M7NVV6_9GAMM</name>
<evidence type="ECO:0008006" key="3">
    <source>
        <dbReference type="Google" id="ProtNLM"/>
    </source>
</evidence>
<dbReference type="Gene3D" id="3.30.160.100">
    <property type="entry name" value="Ribosome hibernation promotion factor-like"/>
    <property type="match status" value="1"/>
</dbReference>
<dbReference type="Proteomes" id="UP000012019">
    <property type="component" value="Unassembled WGS sequence"/>
</dbReference>